<name>A0A397V978_9GLOM</name>
<gene>
    <name evidence="2" type="ORF">C2G38_2308652</name>
</gene>
<keyword evidence="3" id="KW-1185">Reference proteome</keyword>
<proteinExistence type="predicted"/>
<dbReference type="STRING" id="44941.A0A397V978"/>
<feature type="region of interest" description="Disordered" evidence="1">
    <location>
        <begin position="316"/>
        <end position="344"/>
    </location>
</feature>
<protein>
    <submittedName>
        <fullName evidence="2">Uncharacterized protein</fullName>
    </submittedName>
</protein>
<comment type="caution">
    <text evidence="2">The sequence shown here is derived from an EMBL/GenBank/DDBJ whole genome shotgun (WGS) entry which is preliminary data.</text>
</comment>
<feature type="region of interest" description="Disordered" evidence="1">
    <location>
        <begin position="1"/>
        <end position="51"/>
    </location>
</feature>
<sequence>MAILNSNRSDTPRQESPSSSVIQLYKSQSTNSLSSRLTARSPGSPSRSFHMLNSPLSVYHIPGNDIDENMESTSFQTSRINENDDNRIHYHEKPTSNFRKRHAHRHSVGPIELKDSSCAVECCGKSLVDKLNQLSKGNTYTIVKYTKHDDGLEKRTTKWGFLKKVSNVFKKLKRGKKEKVICGTGKYSETITVKRIEDGKKIVVKRVDKEKLTPMEYFTNAHETSCICRSCRELLQTESIQHIRRTRSTLTSTSLSAHIKPRSNSVSSDPSPIQKKDINFAYRSASLPISTSFISENGIVQEVRELVNSPRTSLINYNNSPNTSNPQTSVLIGQAGESSNSPSISTLSSPSLQVVPLELKLLSVHSTDGLPDLVKYFSDERYYYYITKMHGVKQRKWKKPRSWHLKKYCDVHWDDYVCC</sequence>
<feature type="compositionally biased region" description="Low complexity" evidence="1">
    <location>
        <begin position="316"/>
        <end position="329"/>
    </location>
</feature>
<dbReference type="OrthoDB" id="2094343at2759"/>
<feature type="compositionally biased region" description="Polar residues" evidence="1">
    <location>
        <begin position="1"/>
        <end position="47"/>
    </location>
</feature>
<evidence type="ECO:0000313" key="2">
    <source>
        <dbReference type="EMBL" id="RIB18985.1"/>
    </source>
</evidence>
<feature type="compositionally biased region" description="Polar residues" evidence="1">
    <location>
        <begin position="262"/>
        <end position="271"/>
    </location>
</feature>
<organism evidence="2 3">
    <name type="scientific">Gigaspora rosea</name>
    <dbReference type="NCBI Taxonomy" id="44941"/>
    <lineage>
        <taxon>Eukaryota</taxon>
        <taxon>Fungi</taxon>
        <taxon>Fungi incertae sedis</taxon>
        <taxon>Mucoromycota</taxon>
        <taxon>Glomeromycotina</taxon>
        <taxon>Glomeromycetes</taxon>
        <taxon>Diversisporales</taxon>
        <taxon>Gigasporaceae</taxon>
        <taxon>Gigaspora</taxon>
    </lineage>
</organism>
<reference evidence="2 3" key="1">
    <citation type="submission" date="2018-06" db="EMBL/GenBank/DDBJ databases">
        <title>Comparative genomics reveals the genomic features of Rhizophagus irregularis, R. cerebriforme, R. diaphanum and Gigaspora rosea, and their symbiotic lifestyle signature.</title>
        <authorList>
            <person name="Morin E."/>
            <person name="San Clemente H."/>
            <person name="Chen E.C.H."/>
            <person name="De La Providencia I."/>
            <person name="Hainaut M."/>
            <person name="Kuo A."/>
            <person name="Kohler A."/>
            <person name="Murat C."/>
            <person name="Tang N."/>
            <person name="Roy S."/>
            <person name="Loubradou J."/>
            <person name="Henrissat B."/>
            <person name="Grigoriev I.V."/>
            <person name="Corradi N."/>
            <person name="Roux C."/>
            <person name="Martin F.M."/>
        </authorList>
    </citation>
    <scope>NUCLEOTIDE SEQUENCE [LARGE SCALE GENOMIC DNA]</scope>
    <source>
        <strain evidence="2 3">DAOM 194757</strain>
    </source>
</reference>
<evidence type="ECO:0000313" key="3">
    <source>
        <dbReference type="Proteomes" id="UP000266673"/>
    </source>
</evidence>
<dbReference type="Proteomes" id="UP000266673">
    <property type="component" value="Unassembled WGS sequence"/>
</dbReference>
<feature type="region of interest" description="Disordered" evidence="1">
    <location>
        <begin position="252"/>
        <end position="271"/>
    </location>
</feature>
<dbReference type="EMBL" id="QKWP01000503">
    <property type="protein sequence ID" value="RIB18985.1"/>
    <property type="molecule type" value="Genomic_DNA"/>
</dbReference>
<accession>A0A397V978</accession>
<evidence type="ECO:0000256" key="1">
    <source>
        <dbReference type="SAM" id="MobiDB-lite"/>
    </source>
</evidence>
<dbReference type="AlphaFoldDB" id="A0A397V978"/>